<evidence type="ECO:0000313" key="2">
    <source>
        <dbReference type="EMBL" id="TSC93546.1"/>
    </source>
</evidence>
<keyword evidence="1" id="KW-0732">Signal</keyword>
<name>A0A554LL03_9BACT</name>
<protein>
    <submittedName>
        <fullName evidence="2">Uncharacterized protein</fullName>
    </submittedName>
</protein>
<dbReference type="AlphaFoldDB" id="A0A554LL03"/>
<evidence type="ECO:0000313" key="3">
    <source>
        <dbReference type="Proteomes" id="UP000316495"/>
    </source>
</evidence>
<gene>
    <name evidence="2" type="ORF">Athens101428_654</name>
</gene>
<reference evidence="2 3" key="1">
    <citation type="submission" date="2017-07" db="EMBL/GenBank/DDBJ databases">
        <title>Mechanisms for carbon and nitrogen cycling indicate functional differentiation within the Candidate Phyla Radiation.</title>
        <authorList>
            <person name="Danczak R.E."/>
            <person name="Johnston M.D."/>
            <person name="Kenah C."/>
            <person name="Slattery M."/>
            <person name="Wrighton K.C."/>
            <person name="Wilkins M.J."/>
        </authorList>
    </citation>
    <scope>NUCLEOTIDE SEQUENCE [LARGE SCALE GENOMIC DNA]</scope>
    <source>
        <strain evidence="2">Athens1014_28</strain>
    </source>
</reference>
<accession>A0A554LL03</accession>
<feature type="signal peptide" evidence="1">
    <location>
        <begin position="1"/>
        <end position="20"/>
    </location>
</feature>
<sequence length="306" mass="34323">MRRMLAALFLFSLISVFAQADQIAYLNYGKLWVYESGKSRLVSEQTQYLDVKWYKKSKVAVVRAGNIELVDTTNAKTEKLTSIGNIRNILVLPDKNRILFARIVGQDSKAFLEGFDIHYYDLYSIVLDNKKISRIGRIARACKIENMFVVGSDVYYLMTVGDGDGYQDIRKISLTNVKQKEIYQTDRSLISEICSICPDKSGKQLVMLAMKITAGDATPRAVWNLFVATIDPQKPKPKPAILCRLDPSPFQSYSEVVDGSCILSDGSLVFGVRSSEGGCKLFRFSFESGKIIQIADGYRPDAISEQ</sequence>
<comment type="caution">
    <text evidence="2">The sequence shown here is derived from an EMBL/GenBank/DDBJ whole genome shotgun (WGS) entry which is preliminary data.</text>
</comment>
<feature type="chain" id="PRO_5021879100" evidence="1">
    <location>
        <begin position="21"/>
        <end position="306"/>
    </location>
</feature>
<dbReference type="SUPFAM" id="SSF82171">
    <property type="entry name" value="DPP6 N-terminal domain-like"/>
    <property type="match status" value="1"/>
</dbReference>
<dbReference type="Proteomes" id="UP000316495">
    <property type="component" value="Unassembled WGS sequence"/>
</dbReference>
<evidence type="ECO:0000256" key="1">
    <source>
        <dbReference type="SAM" id="SignalP"/>
    </source>
</evidence>
<proteinExistence type="predicted"/>
<dbReference type="EMBL" id="VMGN01000042">
    <property type="protein sequence ID" value="TSC93546.1"/>
    <property type="molecule type" value="Genomic_DNA"/>
</dbReference>
<organism evidence="2 3">
    <name type="scientific">Candidatus Berkelbacteria bacterium Athens1014_28</name>
    <dbReference type="NCBI Taxonomy" id="2017145"/>
    <lineage>
        <taxon>Bacteria</taxon>
        <taxon>Candidatus Berkelbacteria</taxon>
    </lineage>
</organism>